<dbReference type="PANTHER" id="PTHR33055">
    <property type="entry name" value="TRANSPOSASE FOR INSERTION SEQUENCE ELEMENT IS1111A"/>
    <property type="match status" value="1"/>
</dbReference>
<keyword evidence="5" id="KW-1185">Reference proteome</keyword>
<dbReference type="EMBL" id="JABBVZ010000235">
    <property type="protein sequence ID" value="NMP25103.1"/>
    <property type="molecule type" value="Genomic_DNA"/>
</dbReference>
<comment type="caution">
    <text evidence="4">The sequence shown here is derived from an EMBL/GenBank/DDBJ whole genome shotgun (WGS) entry which is preliminary data.</text>
</comment>
<keyword evidence="1" id="KW-0175">Coiled coil</keyword>
<organism evidence="4 5">
    <name type="scientific">Sulfobacillus harzensis</name>
    <dbReference type="NCBI Taxonomy" id="2729629"/>
    <lineage>
        <taxon>Bacteria</taxon>
        <taxon>Bacillati</taxon>
        <taxon>Bacillota</taxon>
        <taxon>Clostridia</taxon>
        <taxon>Eubacteriales</taxon>
        <taxon>Clostridiales Family XVII. Incertae Sedis</taxon>
        <taxon>Sulfobacillus</taxon>
    </lineage>
</organism>
<dbReference type="RefSeq" id="WP_169103300.1">
    <property type="nucleotide sequence ID" value="NZ_JABBVZ010000235.1"/>
</dbReference>
<dbReference type="Proteomes" id="UP000533476">
    <property type="component" value="Unassembled WGS sequence"/>
</dbReference>
<dbReference type="GO" id="GO:0006313">
    <property type="term" value="P:DNA transposition"/>
    <property type="evidence" value="ECO:0007669"/>
    <property type="project" value="InterPro"/>
</dbReference>
<evidence type="ECO:0000259" key="3">
    <source>
        <dbReference type="Pfam" id="PF02371"/>
    </source>
</evidence>
<evidence type="ECO:0000313" key="5">
    <source>
        <dbReference type="Proteomes" id="UP000533476"/>
    </source>
</evidence>
<evidence type="ECO:0000313" key="4">
    <source>
        <dbReference type="EMBL" id="NMP25103.1"/>
    </source>
</evidence>
<dbReference type="Pfam" id="PF02371">
    <property type="entry name" value="Transposase_20"/>
    <property type="match status" value="1"/>
</dbReference>
<dbReference type="GO" id="GO:0003677">
    <property type="term" value="F:DNA binding"/>
    <property type="evidence" value="ECO:0007669"/>
    <property type="project" value="InterPro"/>
</dbReference>
<protein>
    <submittedName>
        <fullName evidence="4">IS110 family transposase</fullName>
    </submittedName>
</protein>
<sequence>MPSQAFLGCDLARYGTHWAVLVNDRGQQVSKPQRFRTRPADLEQLYQWVTTQITPETELRVIVEPTGPATEPVQRFWRDRRVRVDCVIPLRVKRFRESYHGHTKTDRLDAFILAKYAHTYADLLYPVIEPSDPRFGTLKEGIKDSWRLARDLGTVEKRATALIDRWIPEFGTVAPSLRTPDGPAIFQEVWQTFEEHPVWTVCPSAVQDHCLVIRPRTAAERAALRERLPAARQQLQRLLDQHQLLREQKACVEADLTTLYDILDPAQLVRSLPGVGVTLAPFFLALWPAIQAVRSRKALKAYVGLDIATNQSNRTLHTHGHVTKTGPSWARWALYLAADIGRHWDPQLAAVYYRAMTAKGKCHQQAVIEVAIHLLWRLARIVRTGQPYEFRDPDGHPMPSGRERQQLIATQYTVPDAVRNRTRSHRPT</sequence>
<accession>A0A7Y0L866</accession>
<reference evidence="4 5" key="1">
    <citation type="submission" date="2020-04" db="EMBL/GenBank/DDBJ databases">
        <authorList>
            <person name="Zhang R."/>
            <person name="Schippers A."/>
        </authorList>
    </citation>
    <scope>NUCLEOTIDE SEQUENCE [LARGE SCALE GENOMIC DNA]</scope>
    <source>
        <strain evidence="4 5">DSM 109850</strain>
    </source>
</reference>
<proteinExistence type="predicted"/>
<dbReference type="AlphaFoldDB" id="A0A7Y0L866"/>
<dbReference type="InterPro" id="IPR047650">
    <property type="entry name" value="Transpos_IS110"/>
</dbReference>
<dbReference type="Pfam" id="PF01548">
    <property type="entry name" value="DEDD_Tnp_IS110"/>
    <property type="match status" value="1"/>
</dbReference>
<dbReference type="NCBIfam" id="NF033542">
    <property type="entry name" value="transpos_IS110"/>
    <property type="match status" value="1"/>
</dbReference>
<feature type="domain" description="Transposase IS110-like N-terminal" evidence="2">
    <location>
        <begin position="8"/>
        <end position="165"/>
    </location>
</feature>
<evidence type="ECO:0000256" key="1">
    <source>
        <dbReference type="SAM" id="Coils"/>
    </source>
</evidence>
<feature type="domain" description="Transposase IS116/IS110/IS902 C-terminal" evidence="3">
    <location>
        <begin position="266"/>
        <end position="352"/>
    </location>
</feature>
<name>A0A7Y0L866_9FIRM</name>
<dbReference type="PANTHER" id="PTHR33055:SF3">
    <property type="entry name" value="PUTATIVE TRANSPOSASE FOR IS117-RELATED"/>
    <property type="match status" value="1"/>
</dbReference>
<dbReference type="GO" id="GO:0004803">
    <property type="term" value="F:transposase activity"/>
    <property type="evidence" value="ECO:0007669"/>
    <property type="project" value="InterPro"/>
</dbReference>
<evidence type="ECO:0000259" key="2">
    <source>
        <dbReference type="Pfam" id="PF01548"/>
    </source>
</evidence>
<dbReference type="InterPro" id="IPR003346">
    <property type="entry name" value="Transposase_20"/>
</dbReference>
<dbReference type="InterPro" id="IPR002525">
    <property type="entry name" value="Transp_IS110-like_N"/>
</dbReference>
<feature type="coiled-coil region" evidence="1">
    <location>
        <begin position="221"/>
        <end position="255"/>
    </location>
</feature>
<gene>
    <name evidence="4" type="ORF">HIJ39_22665</name>
</gene>